<dbReference type="WBParaSite" id="DME_0000982001-mRNA-1">
    <property type="protein sequence ID" value="DME_0000982001-mRNA-1"/>
    <property type="gene ID" value="DME_0000982001"/>
</dbReference>
<keyword evidence="3" id="KW-0813">Transport</keyword>
<dbReference type="SUPFAM" id="SSF64356">
    <property type="entry name" value="SNARE-like"/>
    <property type="match status" value="1"/>
</dbReference>
<reference evidence="8" key="1">
    <citation type="submission" date="2017-02" db="UniProtKB">
        <authorList>
            <consortium name="WormBaseParasite"/>
        </authorList>
    </citation>
    <scope>IDENTIFICATION</scope>
</reference>
<sequence length="95" mass="11592">MELELWTFYCFGFFFLMVIDKFNEWYVSAFVTASRMRFIVLHNQKNDDGIRQFFQEIYEIYIKLSMNPFYTINSPINSQKFEQKAIFFGKKFLCS</sequence>
<dbReference type="Proteomes" id="UP000274756">
    <property type="component" value="Unassembled WGS sequence"/>
</dbReference>
<protein>
    <submittedName>
        <fullName evidence="8">Trafficking protein particle complex subunit</fullName>
    </submittedName>
</protein>
<dbReference type="PANTHER" id="PTHR12403">
    <property type="entry name" value="TRAFFICKING PROTEIN PARTICLE COMPLEX SUBUNIT 2"/>
    <property type="match status" value="1"/>
</dbReference>
<keyword evidence="3" id="KW-0931">ER-Golgi transport</keyword>
<comment type="similarity">
    <text evidence="2">Belongs to the TRAPP small subunits family. Sedlin subfamily.</text>
</comment>
<keyword evidence="4" id="KW-1133">Transmembrane helix</keyword>
<evidence type="ECO:0000313" key="8">
    <source>
        <dbReference type="WBParaSite" id="DME_0000982001-mRNA-1"/>
    </source>
</evidence>
<organism evidence="6 8">
    <name type="scientific">Dracunculus medinensis</name>
    <name type="common">Guinea worm</name>
    <dbReference type="NCBI Taxonomy" id="318479"/>
    <lineage>
        <taxon>Eukaryota</taxon>
        <taxon>Metazoa</taxon>
        <taxon>Ecdysozoa</taxon>
        <taxon>Nematoda</taxon>
        <taxon>Chromadorea</taxon>
        <taxon>Rhabditida</taxon>
        <taxon>Spirurina</taxon>
        <taxon>Dracunculoidea</taxon>
        <taxon>Dracunculidae</taxon>
        <taxon>Dracunculus</taxon>
    </lineage>
</organism>
<name>A0A0N4UPE0_DRAME</name>
<evidence type="ECO:0000256" key="4">
    <source>
        <dbReference type="SAM" id="Phobius"/>
    </source>
</evidence>
<evidence type="ECO:0000313" key="6">
    <source>
        <dbReference type="Proteomes" id="UP000038040"/>
    </source>
</evidence>
<accession>A0A0N4UPE0</accession>
<proteinExistence type="inferred from homology"/>
<evidence type="ECO:0000256" key="3">
    <source>
        <dbReference type="ARBA" id="ARBA00022892"/>
    </source>
</evidence>
<evidence type="ECO:0000313" key="5">
    <source>
        <dbReference type="EMBL" id="VDN53460.1"/>
    </source>
</evidence>
<dbReference type="CDD" id="cd14825">
    <property type="entry name" value="TRAPPC2_sedlin"/>
    <property type="match status" value="1"/>
</dbReference>
<gene>
    <name evidence="5" type="ORF">DME_LOCUS3433</name>
</gene>
<evidence type="ECO:0000256" key="2">
    <source>
        <dbReference type="ARBA" id="ARBA00006626"/>
    </source>
</evidence>
<keyword evidence="4" id="KW-0812">Transmembrane</keyword>
<keyword evidence="7" id="KW-1185">Reference proteome</keyword>
<dbReference type="Gene3D" id="3.30.450.70">
    <property type="match status" value="1"/>
</dbReference>
<keyword evidence="4" id="KW-0472">Membrane</keyword>
<reference evidence="5 7" key="2">
    <citation type="submission" date="2018-11" db="EMBL/GenBank/DDBJ databases">
        <authorList>
            <consortium name="Pathogen Informatics"/>
        </authorList>
    </citation>
    <scope>NUCLEOTIDE SEQUENCE [LARGE SCALE GENOMIC DNA]</scope>
</reference>
<dbReference type="InterPro" id="IPR011012">
    <property type="entry name" value="Longin-like_dom_sf"/>
</dbReference>
<dbReference type="EMBL" id="UYYG01000133">
    <property type="protein sequence ID" value="VDN53460.1"/>
    <property type="molecule type" value="Genomic_DNA"/>
</dbReference>
<evidence type="ECO:0000256" key="1">
    <source>
        <dbReference type="ARBA" id="ARBA00004556"/>
    </source>
</evidence>
<dbReference type="Proteomes" id="UP000038040">
    <property type="component" value="Unplaced"/>
</dbReference>
<feature type="transmembrane region" description="Helical" evidence="4">
    <location>
        <begin position="6"/>
        <end position="27"/>
    </location>
</feature>
<dbReference type="STRING" id="318479.A0A0N4UPE0"/>
<comment type="subcellular location">
    <subcellularLocation>
        <location evidence="1">Cytoplasm</location>
        <location evidence="1">Perinuclear region</location>
    </subcellularLocation>
</comment>
<dbReference type="InterPro" id="IPR006722">
    <property type="entry name" value="Sedlin"/>
</dbReference>
<dbReference type="Pfam" id="PF04628">
    <property type="entry name" value="Sedlin_N"/>
    <property type="match status" value="1"/>
</dbReference>
<dbReference type="GO" id="GO:0006888">
    <property type="term" value="P:endoplasmic reticulum to Golgi vesicle-mediated transport"/>
    <property type="evidence" value="ECO:0007669"/>
    <property type="project" value="InterPro"/>
</dbReference>
<dbReference type="GO" id="GO:0048471">
    <property type="term" value="C:perinuclear region of cytoplasm"/>
    <property type="evidence" value="ECO:0007669"/>
    <property type="project" value="UniProtKB-SubCell"/>
</dbReference>
<dbReference type="OrthoDB" id="10252102at2759"/>
<dbReference type="AlphaFoldDB" id="A0A0N4UPE0"/>
<evidence type="ECO:0000313" key="7">
    <source>
        <dbReference type="Proteomes" id="UP000274756"/>
    </source>
</evidence>